<keyword evidence="3 7" id="KW-0479">Metal-binding</keyword>
<evidence type="ECO:0000313" key="9">
    <source>
        <dbReference type="EMBL" id="RDW69974.1"/>
    </source>
</evidence>
<dbReference type="InterPro" id="IPR002401">
    <property type="entry name" value="Cyt_P450_E_grp-I"/>
</dbReference>
<dbReference type="GO" id="GO:0004497">
    <property type="term" value="F:monooxygenase activity"/>
    <property type="evidence" value="ECO:0007669"/>
    <property type="project" value="UniProtKB-KW"/>
</dbReference>
<accession>A0A3D8R811</accession>
<evidence type="ECO:0000256" key="6">
    <source>
        <dbReference type="ARBA" id="ARBA00023033"/>
    </source>
</evidence>
<dbReference type="GO" id="GO:0020037">
    <property type="term" value="F:heme binding"/>
    <property type="evidence" value="ECO:0007669"/>
    <property type="project" value="InterPro"/>
</dbReference>
<dbReference type="Proteomes" id="UP000256328">
    <property type="component" value="Unassembled WGS sequence"/>
</dbReference>
<comment type="caution">
    <text evidence="9">The sequence shown here is derived from an EMBL/GenBank/DDBJ whole genome shotgun (WGS) entry which is preliminary data.</text>
</comment>
<feature type="binding site" description="axial binding residue" evidence="7">
    <location>
        <position position="458"/>
    </location>
    <ligand>
        <name>heme</name>
        <dbReference type="ChEBI" id="CHEBI:30413"/>
    </ligand>
    <ligandPart>
        <name>Fe</name>
        <dbReference type="ChEBI" id="CHEBI:18248"/>
    </ligandPart>
</feature>
<keyword evidence="6" id="KW-0503">Monooxygenase</keyword>
<comment type="cofactor">
    <cofactor evidence="7">
        <name>heme</name>
        <dbReference type="ChEBI" id="CHEBI:30413"/>
    </cofactor>
</comment>
<keyword evidence="5 7" id="KW-0408">Iron</keyword>
<name>A0A3D8R811_9HELO</name>
<organism evidence="9 10">
    <name type="scientific">Coleophoma crateriformis</name>
    <dbReference type="NCBI Taxonomy" id="565419"/>
    <lineage>
        <taxon>Eukaryota</taxon>
        <taxon>Fungi</taxon>
        <taxon>Dikarya</taxon>
        <taxon>Ascomycota</taxon>
        <taxon>Pezizomycotina</taxon>
        <taxon>Leotiomycetes</taxon>
        <taxon>Helotiales</taxon>
        <taxon>Dermateaceae</taxon>
        <taxon>Coleophoma</taxon>
    </lineage>
</organism>
<feature type="transmembrane region" description="Helical" evidence="8">
    <location>
        <begin position="12"/>
        <end position="32"/>
    </location>
</feature>
<dbReference type="SUPFAM" id="SSF48264">
    <property type="entry name" value="Cytochrome P450"/>
    <property type="match status" value="1"/>
</dbReference>
<comment type="similarity">
    <text evidence="1">Belongs to the cytochrome P450 family.</text>
</comment>
<evidence type="ECO:0000256" key="8">
    <source>
        <dbReference type="SAM" id="Phobius"/>
    </source>
</evidence>
<dbReference type="PANTHER" id="PTHR24291">
    <property type="entry name" value="CYTOCHROME P450 FAMILY 4"/>
    <property type="match status" value="1"/>
</dbReference>
<dbReference type="InterPro" id="IPR036396">
    <property type="entry name" value="Cyt_P450_sf"/>
</dbReference>
<evidence type="ECO:0000256" key="5">
    <source>
        <dbReference type="ARBA" id="ARBA00023004"/>
    </source>
</evidence>
<dbReference type="InterPro" id="IPR050196">
    <property type="entry name" value="Cytochrome_P450_Monoox"/>
</dbReference>
<dbReference type="PANTHER" id="PTHR24291:SF50">
    <property type="entry name" value="BIFUNCTIONAL ALBAFLAVENONE MONOOXYGENASE_TERPENE SYNTHASE"/>
    <property type="match status" value="1"/>
</dbReference>
<keyword evidence="8" id="KW-1133">Transmembrane helix</keyword>
<dbReference type="GO" id="GO:0005506">
    <property type="term" value="F:iron ion binding"/>
    <property type="evidence" value="ECO:0007669"/>
    <property type="project" value="InterPro"/>
</dbReference>
<keyword evidence="4" id="KW-0560">Oxidoreductase</keyword>
<proteinExistence type="inferred from homology"/>
<dbReference type="GO" id="GO:0016705">
    <property type="term" value="F:oxidoreductase activity, acting on paired donors, with incorporation or reduction of molecular oxygen"/>
    <property type="evidence" value="ECO:0007669"/>
    <property type="project" value="InterPro"/>
</dbReference>
<dbReference type="PRINTS" id="PR00463">
    <property type="entry name" value="EP450I"/>
</dbReference>
<evidence type="ECO:0000256" key="1">
    <source>
        <dbReference type="ARBA" id="ARBA00010617"/>
    </source>
</evidence>
<keyword evidence="8" id="KW-0472">Membrane</keyword>
<dbReference type="EMBL" id="PDLN01000012">
    <property type="protein sequence ID" value="RDW69974.1"/>
    <property type="molecule type" value="Genomic_DNA"/>
</dbReference>
<dbReference type="PRINTS" id="PR00385">
    <property type="entry name" value="P450"/>
</dbReference>
<dbReference type="Pfam" id="PF00067">
    <property type="entry name" value="p450"/>
    <property type="match status" value="1"/>
</dbReference>
<keyword evidence="10" id="KW-1185">Reference proteome</keyword>
<evidence type="ECO:0000256" key="2">
    <source>
        <dbReference type="ARBA" id="ARBA00022617"/>
    </source>
</evidence>
<gene>
    <name evidence="9" type="ORF">BP5796_08371</name>
</gene>
<evidence type="ECO:0000313" key="10">
    <source>
        <dbReference type="Proteomes" id="UP000256328"/>
    </source>
</evidence>
<dbReference type="InterPro" id="IPR001128">
    <property type="entry name" value="Cyt_P450"/>
</dbReference>
<evidence type="ECO:0000256" key="7">
    <source>
        <dbReference type="PIRSR" id="PIRSR602401-1"/>
    </source>
</evidence>
<evidence type="ECO:0000256" key="3">
    <source>
        <dbReference type="ARBA" id="ARBA00022723"/>
    </source>
</evidence>
<dbReference type="OrthoDB" id="10029320at2759"/>
<sequence>MSSQAFFWENWRSAAIGTVLVCVGTFIAKLILHRRFYRDLPSPDHSLILGNLKVIGEWLKKYPADFHPQPMFADLATAYNFRGLYYMDLYPFEQSMLIITDPALVVQIQSHPRHHFSPSFLRGLAGSKSIFSTEGAEWAAQRSWFSPAFSAANILTFIPSMVEETLVFRENLTQMASSQQKFSVMDLSLRLAIDVIAASGFGIRLKSQTQNCEIFNALKDATAWTSGQTASFSHKILSPYMMDWNTRKLDRLLGEIIQEKYAGKLGDDTSKSILDLAIKGYQKDNGRLEKGSDMTKDPEFMQIALDNFKTFLTAGHDTTASVVTYVIYLLSTHPDILEQVREEHNAVFGPDLETTIERLKSQPALTNKLPLTYATIKEVLRLYPVGFTVREAPPGSTVTYEGRKYPIDNHMICNLAGAMHRSPEHWTNPNEFNPARFLDASSINNAAYLPFEKGPRNCIGQQLALVETKVIMVMTLRFFDFTPMLNQDGPGIDGWGGKAYQVLTLTAKPKDGLPMTVKLRK</sequence>
<evidence type="ECO:0000256" key="4">
    <source>
        <dbReference type="ARBA" id="ARBA00023002"/>
    </source>
</evidence>
<dbReference type="Gene3D" id="1.10.630.10">
    <property type="entry name" value="Cytochrome P450"/>
    <property type="match status" value="1"/>
</dbReference>
<reference evidence="9 10" key="1">
    <citation type="journal article" date="2018" name="IMA Fungus">
        <title>IMA Genome-F 9: Draft genome sequence of Annulohypoxylon stygium, Aspergillus mulundensis, Berkeleyomyces basicola (syn. Thielaviopsis basicola), Ceratocystis smalleyi, two Cercospora beticola strains, Coleophoma cylindrospora, Fusarium fracticaudum, Phialophora cf. hyalina, and Morchella septimelata.</title>
        <authorList>
            <person name="Wingfield B.D."/>
            <person name="Bills G.F."/>
            <person name="Dong Y."/>
            <person name="Huang W."/>
            <person name="Nel W.J."/>
            <person name="Swalarsk-Parry B.S."/>
            <person name="Vaghefi N."/>
            <person name="Wilken P.M."/>
            <person name="An Z."/>
            <person name="de Beer Z.W."/>
            <person name="De Vos L."/>
            <person name="Chen L."/>
            <person name="Duong T.A."/>
            <person name="Gao Y."/>
            <person name="Hammerbacher A."/>
            <person name="Kikkert J.R."/>
            <person name="Li Y."/>
            <person name="Li H."/>
            <person name="Li K."/>
            <person name="Li Q."/>
            <person name="Liu X."/>
            <person name="Ma X."/>
            <person name="Naidoo K."/>
            <person name="Pethybridge S.J."/>
            <person name="Sun J."/>
            <person name="Steenkamp E.T."/>
            <person name="van der Nest M.A."/>
            <person name="van Wyk S."/>
            <person name="Wingfield M.J."/>
            <person name="Xiong C."/>
            <person name="Yue Q."/>
            <person name="Zhang X."/>
        </authorList>
    </citation>
    <scope>NUCLEOTIDE SEQUENCE [LARGE SCALE GENOMIC DNA]</scope>
    <source>
        <strain evidence="9 10">BP5796</strain>
    </source>
</reference>
<evidence type="ECO:0008006" key="11">
    <source>
        <dbReference type="Google" id="ProtNLM"/>
    </source>
</evidence>
<protein>
    <recommendedName>
        <fullName evidence="11">Cytochrome P450</fullName>
    </recommendedName>
</protein>
<keyword evidence="8" id="KW-0812">Transmembrane</keyword>
<keyword evidence="2 7" id="KW-0349">Heme</keyword>
<dbReference type="AlphaFoldDB" id="A0A3D8R811"/>